<keyword evidence="3" id="KW-1185">Reference proteome</keyword>
<dbReference type="Pfam" id="PF12728">
    <property type="entry name" value="HTH_17"/>
    <property type="match status" value="1"/>
</dbReference>
<dbReference type="GO" id="GO:0003677">
    <property type="term" value="F:DNA binding"/>
    <property type="evidence" value="ECO:0007669"/>
    <property type="project" value="InterPro"/>
</dbReference>
<protein>
    <recommendedName>
        <fullName evidence="1">Helix-turn-helix domain-containing protein</fullName>
    </recommendedName>
</protein>
<dbReference type="SUPFAM" id="SSF46955">
    <property type="entry name" value="Putative DNA-binding domain"/>
    <property type="match status" value="1"/>
</dbReference>
<evidence type="ECO:0000313" key="3">
    <source>
        <dbReference type="Proteomes" id="UP000663859"/>
    </source>
</evidence>
<name>A0A8J2BPF6_9BACT</name>
<dbReference type="InterPro" id="IPR041657">
    <property type="entry name" value="HTH_17"/>
</dbReference>
<feature type="domain" description="Helix-turn-helix" evidence="1">
    <location>
        <begin position="4"/>
        <end position="54"/>
    </location>
</feature>
<dbReference type="Proteomes" id="UP000663859">
    <property type="component" value="Unassembled WGS sequence"/>
</dbReference>
<evidence type="ECO:0000313" key="2">
    <source>
        <dbReference type="EMBL" id="CAF0700969.1"/>
    </source>
</evidence>
<dbReference type="InterPro" id="IPR009061">
    <property type="entry name" value="DNA-bd_dom_put_sf"/>
</dbReference>
<dbReference type="AlphaFoldDB" id="A0A8J2BPF6"/>
<organism evidence="2 3">
    <name type="scientific">Candidatus Methylacidithermus pantelleriae</name>
    <dbReference type="NCBI Taxonomy" id="2744239"/>
    <lineage>
        <taxon>Bacteria</taxon>
        <taxon>Pseudomonadati</taxon>
        <taxon>Verrucomicrobiota</taxon>
        <taxon>Methylacidiphilae</taxon>
        <taxon>Methylacidiphilales</taxon>
        <taxon>Methylacidiphilaceae</taxon>
        <taxon>Candidatus Methylacidithermus</taxon>
    </lineage>
</organism>
<dbReference type="NCBIfam" id="TIGR01764">
    <property type="entry name" value="excise"/>
    <property type="match status" value="1"/>
</dbReference>
<evidence type="ECO:0000259" key="1">
    <source>
        <dbReference type="Pfam" id="PF12728"/>
    </source>
</evidence>
<dbReference type="EMBL" id="CAJNOB010000034">
    <property type="protein sequence ID" value="CAF0700969.1"/>
    <property type="molecule type" value="Genomic_DNA"/>
</dbReference>
<dbReference type="RefSeq" id="WP_214096412.1">
    <property type="nucleotide sequence ID" value="NZ_CAJNOB010000034.1"/>
</dbReference>
<gene>
    <name evidence="2" type="ORF">MPNT_40093</name>
</gene>
<sequence>MKKLLRPDEAAHLLGVSRWTIYRWVDEGRLRAAKVGPRSLRVLSESVEELIERNATGRRATASGIVKLQGQAC</sequence>
<comment type="caution">
    <text evidence="2">The sequence shown here is derived from an EMBL/GenBank/DDBJ whole genome shotgun (WGS) entry which is preliminary data.</text>
</comment>
<accession>A0A8J2BPF6</accession>
<proteinExistence type="predicted"/>
<reference evidence="2" key="1">
    <citation type="submission" date="2021-02" db="EMBL/GenBank/DDBJ databases">
        <authorList>
            <person name="Cremers G."/>
            <person name="Picone N."/>
        </authorList>
    </citation>
    <scope>NUCLEOTIDE SEQUENCE</scope>
    <source>
        <strain evidence="2">PQ17</strain>
    </source>
</reference>
<dbReference type="InterPro" id="IPR010093">
    <property type="entry name" value="SinI_DNA-bd"/>
</dbReference>